<dbReference type="RefSeq" id="WP_220483318.1">
    <property type="nucleotide sequence ID" value="NZ_QYZD01000080.1"/>
</dbReference>
<comment type="caution">
    <text evidence="1">The sequence shown here is derived from an EMBL/GenBank/DDBJ whole genome shotgun (WGS) entry which is preliminary data.</text>
</comment>
<dbReference type="EMBL" id="QYZD01000080">
    <property type="protein sequence ID" value="RJG15201.1"/>
    <property type="molecule type" value="Genomic_DNA"/>
</dbReference>
<proteinExistence type="predicted"/>
<dbReference type="Proteomes" id="UP000266177">
    <property type="component" value="Unassembled WGS sequence"/>
</dbReference>
<organism evidence="1 2">
    <name type="scientific">Paenibacillus thiaminolyticus</name>
    <name type="common">Bacillus thiaminolyticus</name>
    <dbReference type="NCBI Taxonomy" id="49283"/>
    <lineage>
        <taxon>Bacteria</taxon>
        <taxon>Bacillati</taxon>
        <taxon>Bacillota</taxon>
        <taxon>Bacilli</taxon>
        <taxon>Bacillales</taxon>
        <taxon>Paenibacillaceae</taxon>
        <taxon>Paenibacillus</taxon>
    </lineage>
</organism>
<evidence type="ECO:0000313" key="1">
    <source>
        <dbReference type="EMBL" id="RJG15201.1"/>
    </source>
</evidence>
<gene>
    <name evidence="1" type="ORF">DQX05_29845</name>
</gene>
<feature type="non-terminal residue" evidence="1">
    <location>
        <position position="1"/>
    </location>
</feature>
<evidence type="ECO:0000313" key="2">
    <source>
        <dbReference type="Proteomes" id="UP000266177"/>
    </source>
</evidence>
<accession>A0A3A3GAB1</accession>
<sequence length="71" mass="8222">LLLNQSRSFRIDWTEGSMLPARRGQFRLLLNQSRSFRIDWTEGSMLPAQRGQLGQLFNQLSKENKVLDQGS</sequence>
<dbReference type="AlphaFoldDB" id="A0A3A3GAB1"/>
<protein>
    <submittedName>
        <fullName evidence="1">Uncharacterized protein</fullName>
    </submittedName>
</protein>
<reference evidence="1 2" key="1">
    <citation type="submission" date="2018-09" db="EMBL/GenBank/DDBJ databases">
        <title>Paenibacillus SK2017-BO5.</title>
        <authorList>
            <person name="Piskunova J.V."/>
            <person name="Dubiley S.A."/>
            <person name="Severinov K.V."/>
        </authorList>
    </citation>
    <scope>NUCLEOTIDE SEQUENCE [LARGE SCALE GENOMIC DNA]</scope>
    <source>
        <strain evidence="1 2">BO5</strain>
    </source>
</reference>
<name>A0A3A3GAB1_PANTH</name>